<dbReference type="GO" id="GO:0010975">
    <property type="term" value="P:regulation of neuron projection development"/>
    <property type="evidence" value="ECO:0007669"/>
    <property type="project" value="TreeGrafter"/>
</dbReference>
<dbReference type="SUPFAM" id="SSF47473">
    <property type="entry name" value="EF-hand"/>
    <property type="match status" value="1"/>
</dbReference>
<dbReference type="InterPro" id="IPR006602">
    <property type="entry name" value="DM10_dom"/>
</dbReference>
<keyword evidence="2" id="KW-0963">Cytoplasm</keyword>
<dbReference type="Pfam" id="PF06565">
    <property type="entry name" value="DM10_dom"/>
    <property type="match status" value="3"/>
</dbReference>
<evidence type="ECO:0000313" key="9">
    <source>
        <dbReference type="EMBL" id="KAK0172235.1"/>
    </source>
</evidence>
<proteinExistence type="predicted"/>
<dbReference type="FunFam" id="2.30.29.170:FF:000002">
    <property type="entry name" value="EF-hand domain (C-terminal) containing 1"/>
    <property type="match status" value="1"/>
</dbReference>
<feature type="domain" description="DM10" evidence="8">
    <location>
        <begin position="71"/>
        <end position="178"/>
    </location>
</feature>
<organism evidence="9 10">
    <name type="scientific">Microctonus aethiopoides</name>
    <dbReference type="NCBI Taxonomy" id="144406"/>
    <lineage>
        <taxon>Eukaryota</taxon>
        <taxon>Metazoa</taxon>
        <taxon>Ecdysozoa</taxon>
        <taxon>Arthropoda</taxon>
        <taxon>Hexapoda</taxon>
        <taxon>Insecta</taxon>
        <taxon>Pterygota</taxon>
        <taxon>Neoptera</taxon>
        <taxon>Endopterygota</taxon>
        <taxon>Hymenoptera</taxon>
        <taxon>Apocrita</taxon>
        <taxon>Ichneumonoidea</taxon>
        <taxon>Braconidae</taxon>
        <taxon>Euphorinae</taxon>
        <taxon>Microctonus</taxon>
    </lineage>
</organism>
<dbReference type="InterPro" id="IPR011992">
    <property type="entry name" value="EF-hand-dom_pair"/>
</dbReference>
<dbReference type="PANTHER" id="PTHR12086">
    <property type="entry name" value="EF-HAND DOMAIN C-TERMINAL CONTAINING PROTEIN"/>
    <property type="match status" value="1"/>
</dbReference>
<sequence>MRRRPAFPSLPGYNFESKNDRKHFGISHSFEKIHDGVYYLADKPSVPYRDRYPSLYGCDDEKRIPPWIAYDGQRLMFKAYFQETVQERWKASYQVRIVTISFFLEDATMKIVEPSINNSGLEQGVLVRRQRIPMPDPVSYRFYDVIDLNIGSEPEIYGRVYRIVDCDKFTRTFLNRMGISVPDPIDIPSDPYYKQRSIHSSFGKKLNHRVDTLGKFLKYDKIVLKFSGYWDDTESECGYIHDLELRFYLCDDTMEIKEILPSNIARDISSVFIKRMKVPKFFSSIDPIGANDPFTVLNVLGDSSERSYFIRDLLNTGKPSSEYYKDSDLMIGVVLNIFGREVVITDLDSATQDYYRTNYGIEEFKPLKRPDTKPDYHCTTAEKNNEPPPYNGFGSYDDSLSNCFSIVPKPSKIDYVKFVEYDKKGCNGNVLRFRAKMISDNPDNSYRQFIISIYLMDNTVAIFELASRNSGFTRCLFQKRMQVMLPNQDIYSNQKPKFYEPQHFYIGAQLNLGKFHFRIESADGYTLRYIEKNSNKFPVANVTLIMEKLREAIKPMYKKFIEEYQPITNTDGFTVLSYEKFRDAMYKYLNGNIVEHEILTIARYYSTKDKSECDVREYIRRLIHTELKRFLWDGLDRLKKGINHWDSAESGFLPRNEVYTILRGCKIPVDSQIINKMLNQCIHKNEMGLIDCRDLLQYMNVKINPVNPMEPTSIKAFIGATQSENDQIDNSPNLEWCKFINDLDIKEDDPLLVSST</sequence>
<reference evidence="9" key="1">
    <citation type="journal article" date="2023" name="bioRxiv">
        <title>Scaffold-level genome assemblies of two parasitoid biocontrol wasps reveal the parthenogenesis mechanism and an associated novel virus.</title>
        <authorList>
            <person name="Inwood S."/>
            <person name="Skelly J."/>
            <person name="Guhlin J."/>
            <person name="Harrop T."/>
            <person name="Goldson S."/>
            <person name="Dearden P."/>
        </authorList>
    </citation>
    <scope>NUCLEOTIDE SEQUENCE</scope>
    <source>
        <strain evidence="9">Irish</strain>
        <tissue evidence="9">Whole body</tissue>
    </source>
</reference>
<evidence type="ECO:0000256" key="1">
    <source>
        <dbReference type="ARBA" id="ARBA00004430"/>
    </source>
</evidence>
<dbReference type="SMART" id="SM00676">
    <property type="entry name" value="DM10"/>
    <property type="match status" value="3"/>
</dbReference>
<accession>A0AA39FMR8</accession>
<comment type="function">
    <text evidence="6">Microtubule inner protein (MIP) part of the dynein-decorated doublet microtubules (DMTs) in cilia axoneme, which is required for motile cilia beating.</text>
</comment>
<dbReference type="Gene3D" id="1.10.238.10">
    <property type="entry name" value="EF-hand"/>
    <property type="match status" value="1"/>
</dbReference>
<evidence type="ECO:0000256" key="7">
    <source>
        <dbReference type="ARBA" id="ARBA00039880"/>
    </source>
</evidence>
<dbReference type="FunFam" id="2.30.29.170:FF:000004">
    <property type="entry name" value="EF-hand domain containing 2"/>
    <property type="match status" value="1"/>
</dbReference>
<dbReference type="AlphaFoldDB" id="A0AA39FMR8"/>
<dbReference type="Proteomes" id="UP001168990">
    <property type="component" value="Unassembled WGS sequence"/>
</dbReference>
<evidence type="ECO:0000256" key="6">
    <source>
        <dbReference type="ARBA" id="ARBA00035003"/>
    </source>
</evidence>
<gene>
    <name evidence="9" type="ORF">PV328_005580</name>
</gene>
<evidence type="ECO:0000256" key="2">
    <source>
        <dbReference type="ARBA" id="ARBA00022490"/>
    </source>
</evidence>
<dbReference type="EMBL" id="JAQQBS010000002">
    <property type="protein sequence ID" value="KAK0172235.1"/>
    <property type="molecule type" value="Genomic_DNA"/>
</dbReference>
<protein>
    <recommendedName>
        <fullName evidence="7">EF-hand domain-containing family member C2</fullName>
    </recommendedName>
</protein>
<dbReference type="GO" id="GO:0005874">
    <property type="term" value="C:microtubule"/>
    <property type="evidence" value="ECO:0007669"/>
    <property type="project" value="TreeGrafter"/>
</dbReference>
<reference evidence="9" key="2">
    <citation type="submission" date="2023-03" db="EMBL/GenBank/DDBJ databases">
        <authorList>
            <person name="Inwood S.N."/>
            <person name="Skelly J.G."/>
            <person name="Guhlin J."/>
            <person name="Harrop T.W.R."/>
            <person name="Goldson S.G."/>
            <person name="Dearden P.K."/>
        </authorList>
    </citation>
    <scope>NUCLEOTIDE SEQUENCE</scope>
    <source>
        <strain evidence="9">Irish</strain>
        <tissue evidence="9">Whole body</tissue>
    </source>
</reference>
<dbReference type="GO" id="GO:0005930">
    <property type="term" value="C:axoneme"/>
    <property type="evidence" value="ECO:0007669"/>
    <property type="project" value="UniProtKB-SubCell"/>
</dbReference>
<evidence type="ECO:0000256" key="4">
    <source>
        <dbReference type="ARBA" id="ARBA00023212"/>
    </source>
</evidence>
<name>A0AA39FMR8_9HYME</name>
<comment type="subcellular location">
    <subcellularLocation>
        <location evidence="1">Cytoplasm</location>
        <location evidence="1">Cytoskeleton</location>
        <location evidence="1">Cilium axoneme</location>
    </subcellularLocation>
</comment>
<keyword evidence="4" id="KW-0206">Cytoskeleton</keyword>
<evidence type="ECO:0000256" key="5">
    <source>
        <dbReference type="ARBA" id="ARBA00023273"/>
    </source>
</evidence>
<dbReference type="PROSITE" id="PS51336">
    <property type="entry name" value="DM10"/>
    <property type="match status" value="3"/>
</dbReference>
<dbReference type="Gene3D" id="2.30.29.170">
    <property type="match status" value="3"/>
</dbReference>
<feature type="domain" description="DM10" evidence="8">
    <location>
        <begin position="220"/>
        <end position="359"/>
    </location>
</feature>
<comment type="caution">
    <text evidence="9">The sequence shown here is derived from an EMBL/GenBank/DDBJ whole genome shotgun (WGS) entry which is preliminary data.</text>
</comment>
<dbReference type="InterPro" id="IPR040193">
    <property type="entry name" value="EFHC1/EFHC2/EFHB"/>
</dbReference>
<feature type="domain" description="DM10" evidence="8">
    <location>
        <begin position="427"/>
        <end position="534"/>
    </location>
</feature>
<keyword evidence="5" id="KW-0966">Cell projection</keyword>
<evidence type="ECO:0000256" key="3">
    <source>
        <dbReference type="ARBA" id="ARBA00022737"/>
    </source>
</evidence>
<evidence type="ECO:0000259" key="8">
    <source>
        <dbReference type="PROSITE" id="PS51336"/>
    </source>
</evidence>
<keyword evidence="3" id="KW-0677">Repeat</keyword>
<dbReference type="PANTHER" id="PTHR12086:SF11">
    <property type="entry name" value="EF-HAND DOMAIN-CONTAINING FAMILY MEMBER C2"/>
    <property type="match status" value="1"/>
</dbReference>
<evidence type="ECO:0000313" key="10">
    <source>
        <dbReference type="Proteomes" id="UP001168990"/>
    </source>
</evidence>
<keyword evidence="10" id="KW-1185">Reference proteome</keyword>